<gene>
    <name evidence="1" type="ORF">CIK79_13240</name>
</gene>
<dbReference type="InterPro" id="IPR011075">
    <property type="entry name" value="TetR_C"/>
</dbReference>
<sequence>MEANNRGRPPEFDRARAVLEAARLFWRLGYSGTSTRDLSSAIGISTSSLYSAFGSKAGLFGESVRVYARRYTELYEKAVAAQSIRTVVDELLRSSVIEFTQPPDSHPGCLITSAVMSEVPATRKTRGDITTMLTKNERLLRDRVTTAIDEGEILGGTDADAVAGFVQANWHGLAAQAKHGVRRNELLRVAGFAQRAMWSTYSR</sequence>
<dbReference type="PROSITE" id="PS50977">
    <property type="entry name" value="HTH_TETR_2"/>
    <property type="match status" value="1"/>
</dbReference>
<name>A0A2A3X9Z4_BREAU</name>
<dbReference type="InterPro" id="IPR009057">
    <property type="entry name" value="Homeodomain-like_sf"/>
</dbReference>
<dbReference type="Gene3D" id="1.10.10.60">
    <property type="entry name" value="Homeodomain-like"/>
    <property type="match status" value="1"/>
</dbReference>
<dbReference type="Pfam" id="PF00440">
    <property type="entry name" value="TetR_N"/>
    <property type="match status" value="1"/>
</dbReference>
<dbReference type="AlphaFoldDB" id="A0A2A3X9Z4"/>
<dbReference type="InterPro" id="IPR036271">
    <property type="entry name" value="Tet_transcr_reg_TetR-rel_C_sf"/>
</dbReference>
<dbReference type="InterPro" id="IPR001647">
    <property type="entry name" value="HTH_TetR"/>
</dbReference>
<reference evidence="1 2" key="1">
    <citation type="journal article" date="2017" name="Elife">
        <title>Extensive horizontal gene transfer in cheese-associated bacteria.</title>
        <authorList>
            <person name="Bonham K.S."/>
            <person name="Wolfe B.E."/>
            <person name="Dutton R.J."/>
        </authorList>
    </citation>
    <scope>NUCLEOTIDE SEQUENCE [LARGE SCALE GENOMIC DNA]</scope>
    <source>
        <strain evidence="1 2">JB5</strain>
    </source>
</reference>
<dbReference type="Gene3D" id="1.10.357.10">
    <property type="entry name" value="Tetracycline Repressor, domain 2"/>
    <property type="match status" value="1"/>
</dbReference>
<dbReference type="EMBL" id="NRGX01000001">
    <property type="protein sequence ID" value="PCC20501.1"/>
    <property type="molecule type" value="Genomic_DNA"/>
</dbReference>
<evidence type="ECO:0000313" key="2">
    <source>
        <dbReference type="Proteomes" id="UP000218377"/>
    </source>
</evidence>
<accession>A0A2A3X9Z4</accession>
<evidence type="ECO:0000313" key="1">
    <source>
        <dbReference type="EMBL" id="PCC20501.1"/>
    </source>
</evidence>
<dbReference type="GO" id="GO:0003677">
    <property type="term" value="F:DNA binding"/>
    <property type="evidence" value="ECO:0007669"/>
    <property type="project" value="UniProtKB-UniRule"/>
</dbReference>
<comment type="caution">
    <text evidence="1">The sequence shown here is derived from an EMBL/GenBank/DDBJ whole genome shotgun (WGS) entry which is preliminary data.</text>
</comment>
<dbReference type="Proteomes" id="UP000218377">
    <property type="component" value="Unassembled WGS sequence"/>
</dbReference>
<dbReference type="SUPFAM" id="SSF46689">
    <property type="entry name" value="Homeodomain-like"/>
    <property type="match status" value="1"/>
</dbReference>
<protein>
    <submittedName>
        <fullName evidence="1">TetR family transcriptional regulator</fullName>
    </submittedName>
</protein>
<dbReference type="SUPFAM" id="SSF48498">
    <property type="entry name" value="Tetracyclin repressor-like, C-terminal domain"/>
    <property type="match status" value="1"/>
</dbReference>
<dbReference type="Pfam" id="PF16925">
    <property type="entry name" value="TetR_C_13"/>
    <property type="match status" value="1"/>
</dbReference>
<proteinExistence type="predicted"/>
<dbReference type="PANTHER" id="PTHR47506:SF1">
    <property type="entry name" value="HTH-TYPE TRANSCRIPTIONAL REGULATOR YJDC"/>
    <property type="match status" value="1"/>
</dbReference>
<dbReference type="PANTHER" id="PTHR47506">
    <property type="entry name" value="TRANSCRIPTIONAL REGULATORY PROTEIN"/>
    <property type="match status" value="1"/>
</dbReference>
<organism evidence="1 2">
    <name type="scientific">Brevibacterium aurantiacum</name>
    <dbReference type="NCBI Taxonomy" id="273384"/>
    <lineage>
        <taxon>Bacteria</taxon>
        <taxon>Bacillati</taxon>
        <taxon>Actinomycetota</taxon>
        <taxon>Actinomycetes</taxon>
        <taxon>Micrococcales</taxon>
        <taxon>Brevibacteriaceae</taxon>
        <taxon>Brevibacterium</taxon>
    </lineage>
</organism>